<feature type="domain" description="Ubiquitin-like" evidence="1">
    <location>
        <begin position="11"/>
        <end position="81"/>
    </location>
</feature>
<dbReference type="Proteomes" id="UP001642484">
    <property type="component" value="Unassembled WGS sequence"/>
</dbReference>
<sequence length="386" mass="42629">MANPEGEKPSFKLHVQSMSGEEVTLELHQDATVNDLREAIRSKMDAGGSGFRLISGSRCLEAPSEKLTSLEVEDGSTIIMMKERSCDYTCLGEAQKAVVKCGQYPNGLVYHGDRLLVATYFGILEVYSSELKLIHKEKLDVQGHPSQICMAGGSLVVASRDRGGVVIFEPVDGFPFGRGSRFYVTRRVWRSVETARLGGDRRLDRARADREADRVRCWLEVFVSEYGYLSTFRLSDGELLDRRKGGVHWQVSNPYGLCIIEEKLLAVADRGADRVLLLSLDEMELLRELPMEGSASGVTKLGMPNDVVADAAGNLLVMDTRNERVAVFRQDGTFIASIMEGFFKDKGNTFSYLACNVETGVVALSNNDMHELALLSTDPARLVVAE</sequence>
<accession>A0ABP0STY3</accession>
<dbReference type="PROSITE" id="PS50053">
    <property type="entry name" value="UBIQUITIN_2"/>
    <property type="match status" value="1"/>
</dbReference>
<dbReference type="InterPro" id="IPR029071">
    <property type="entry name" value="Ubiquitin-like_domsf"/>
</dbReference>
<dbReference type="PANTHER" id="PTHR24104:SF25">
    <property type="entry name" value="PROTEIN LIN-41"/>
    <property type="match status" value="1"/>
</dbReference>
<name>A0ABP0STY3_9DINO</name>
<dbReference type="InterPro" id="IPR000626">
    <property type="entry name" value="Ubiquitin-like_dom"/>
</dbReference>
<dbReference type="SUPFAM" id="SSF54236">
    <property type="entry name" value="Ubiquitin-like"/>
    <property type="match status" value="1"/>
</dbReference>
<organism evidence="2 3">
    <name type="scientific">Durusdinium trenchii</name>
    <dbReference type="NCBI Taxonomy" id="1381693"/>
    <lineage>
        <taxon>Eukaryota</taxon>
        <taxon>Sar</taxon>
        <taxon>Alveolata</taxon>
        <taxon>Dinophyceae</taxon>
        <taxon>Suessiales</taxon>
        <taxon>Symbiodiniaceae</taxon>
        <taxon>Durusdinium</taxon>
    </lineage>
</organism>
<dbReference type="Gene3D" id="2.120.10.30">
    <property type="entry name" value="TolB, C-terminal domain"/>
    <property type="match status" value="1"/>
</dbReference>
<comment type="caution">
    <text evidence="2">The sequence shown here is derived from an EMBL/GenBank/DDBJ whole genome shotgun (WGS) entry which is preliminary data.</text>
</comment>
<dbReference type="EMBL" id="CAXAMN010028250">
    <property type="protein sequence ID" value="CAK9115862.1"/>
    <property type="molecule type" value="Genomic_DNA"/>
</dbReference>
<protein>
    <recommendedName>
        <fullName evidence="1">Ubiquitin-like domain-containing protein</fullName>
    </recommendedName>
</protein>
<dbReference type="PANTHER" id="PTHR24104">
    <property type="entry name" value="E3 UBIQUITIN-PROTEIN LIGASE NHLRC1-RELATED"/>
    <property type="match status" value="1"/>
</dbReference>
<dbReference type="InterPro" id="IPR050952">
    <property type="entry name" value="TRIM-NHL_E3_ligases"/>
</dbReference>
<dbReference type="Pfam" id="PF00240">
    <property type="entry name" value="ubiquitin"/>
    <property type="match status" value="1"/>
</dbReference>
<keyword evidence="3" id="KW-1185">Reference proteome</keyword>
<reference evidence="2 3" key="1">
    <citation type="submission" date="2024-02" db="EMBL/GenBank/DDBJ databases">
        <authorList>
            <person name="Chen Y."/>
            <person name="Shah S."/>
            <person name="Dougan E. K."/>
            <person name="Thang M."/>
            <person name="Chan C."/>
        </authorList>
    </citation>
    <scope>NUCLEOTIDE SEQUENCE [LARGE SCALE GENOMIC DNA]</scope>
</reference>
<proteinExistence type="predicted"/>
<dbReference type="SMART" id="SM00213">
    <property type="entry name" value="UBQ"/>
    <property type="match status" value="1"/>
</dbReference>
<gene>
    <name evidence="2" type="ORF">CCMP2556_LOCUS53597</name>
</gene>
<evidence type="ECO:0000313" key="3">
    <source>
        <dbReference type="Proteomes" id="UP001642484"/>
    </source>
</evidence>
<evidence type="ECO:0000259" key="1">
    <source>
        <dbReference type="PROSITE" id="PS50053"/>
    </source>
</evidence>
<dbReference type="InterPro" id="IPR011042">
    <property type="entry name" value="6-blade_b-propeller_TolB-like"/>
</dbReference>
<evidence type="ECO:0000313" key="2">
    <source>
        <dbReference type="EMBL" id="CAK9115862.1"/>
    </source>
</evidence>
<dbReference type="Gene3D" id="3.10.20.90">
    <property type="entry name" value="Phosphatidylinositol 3-kinase Catalytic Subunit, Chain A, domain 1"/>
    <property type="match status" value="1"/>
</dbReference>
<dbReference type="CDD" id="cd17039">
    <property type="entry name" value="Ubl_ubiquitin_like"/>
    <property type="match status" value="1"/>
</dbReference>
<dbReference type="SUPFAM" id="SSF101898">
    <property type="entry name" value="NHL repeat"/>
    <property type="match status" value="1"/>
</dbReference>